<accession>A0ABR8KNY2</accession>
<evidence type="ECO:0008006" key="3">
    <source>
        <dbReference type="Google" id="ProtNLM"/>
    </source>
</evidence>
<evidence type="ECO:0000313" key="1">
    <source>
        <dbReference type="EMBL" id="MBD2840853.1"/>
    </source>
</evidence>
<sequence length="109" mass="11882">MREALKSLLIDAARSGRTLTYAEIAKSLQLQPPHTIHKAALLIEDLMRSQSADNEPQLASLVVSKARAELPAPGFFVLARKLGLYDGTDAGADARAFVETERKRCGSQF</sequence>
<protein>
    <recommendedName>
        <fullName evidence="3">HTH HARE-type domain-containing protein</fullName>
    </recommendedName>
</protein>
<gene>
    <name evidence="1" type="ORF">IB285_01135</name>
</gene>
<proteinExistence type="predicted"/>
<evidence type="ECO:0000313" key="2">
    <source>
        <dbReference type="Proteomes" id="UP000635384"/>
    </source>
</evidence>
<organism evidence="1 2">
    <name type="scientific">Erythrobacter rubeus</name>
    <dbReference type="NCBI Taxonomy" id="2760803"/>
    <lineage>
        <taxon>Bacteria</taxon>
        <taxon>Pseudomonadati</taxon>
        <taxon>Pseudomonadota</taxon>
        <taxon>Alphaproteobacteria</taxon>
        <taxon>Sphingomonadales</taxon>
        <taxon>Erythrobacteraceae</taxon>
        <taxon>Erythrobacter/Porphyrobacter group</taxon>
        <taxon>Erythrobacter</taxon>
    </lineage>
</organism>
<keyword evidence="2" id="KW-1185">Reference proteome</keyword>
<dbReference type="RefSeq" id="WP_190786440.1">
    <property type="nucleotide sequence ID" value="NZ_JACXLC010000001.1"/>
</dbReference>
<reference evidence="1 2" key="1">
    <citation type="submission" date="2020-09" db="EMBL/GenBank/DDBJ databases">
        <authorList>
            <person name="Yoon J.-W."/>
        </authorList>
    </citation>
    <scope>NUCLEOTIDE SEQUENCE [LARGE SCALE GENOMIC DNA]</scope>
    <source>
        <strain evidence="1 2">KMU-140</strain>
    </source>
</reference>
<dbReference type="Proteomes" id="UP000635384">
    <property type="component" value="Unassembled WGS sequence"/>
</dbReference>
<name>A0ABR8KNY2_9SPHN</name>
<comment type="caution">
    <text evidence="1">The sequence shown here is derived from an EMBL/GenBank/DDBJ whole genome shotgun (WGS) entry which is preliminary data.</text>
</comment>
<dbReference type="EMBL" id="JACXLC010000001">
    <property type="protein sequence ID" value="MBD2840853.1"/>
    <property type="molecule type" value="Genomic_DNA"/>
</dbReference>